<accession>A0A1G1VAQ8</accession>
<protein>
    <recommendedName>
        <fullName evidence="2">DUF5667 domain-containing protein</fullName>
    </recommendedName>
</protein>
<proteinExistence type="predicted"/>
<dbReference type="InterPro" id="IPR043725">
    <property type="entry name" value="DUF5667"/>
</dbReference>
<name>A0A1G1VAQ8_9BACT</name>
<reference evidence="3 4" key="1">
    <citation type="journal article" date="2016" name="Nat. Commun.">
        <title>Thousands of microbial genomes shed light on interconnected biogeochemical processes in an aquifer system.</title>
        <authorList>
            <person name="Anantharaman K."/>
            <person name="Brown C.T."/>
            <person name="Hug L.A."/>
            <person name="Sharon I."/>
            <person name="Castelle C.J."/>
            <person name="Probst A.J."/>
            <person name="Thomas B.C."/>
            <person name="Singh A."/>
            <person name="Wilkins M.J."/>
            <person name="Karaoz U."/>
            <person name="Brodie E.L."/>
            <person name="Williams K.H."/>
            <person name="Hubbard S.S."/>
            <person name="Banfield J.F."/>
        </authorList>
    </citation>
    <scope>NUCLEOTIDE SEQUENCE [LARGE SCALE GENOMIC DNA]</scope>
</reference>
<dbReference type="Proteomes" id="UP000178659">
    <property type="component" value="Unassembled WGS sequence"/>
</dbReference>
<evidence type="ECO:0000259" key="2">
    <source>
        <dbReference type="Pfam" id="PF18915"/>
    </source>
</evidence>
<evidence type="ECO:0000313" key="4">
    <source>
        <dbReference type="Proteomes" id="UP000178659"/>
    </source>
</evidence>
<evidence type="ECO:0000256" key="1">
    <source>
        <dbReference type="SAM" id="MobiDB-lite"/>
    </source>
</evidence>
<comment type="caution">
    <text evidence="3">The sequence shown here is derived from an EMBL/GenBank/DDBJ whole genome shotgun (WGS) entry which is preliminary data.</text>
</comment>
<dbReference type="EMBL" id="MHCC01000027">
    <property type="protein sequence ID" value="OGY12535.1"/>
    <property type="molecule type" value="Genomic_DNA"/>
</dbReference>
<feature type="region of interest" description="Disordered" evidence="1">
    <location>
        <begin position="184"/>
        <end position="203"/>
    </location>
</feature>
<feature type="compositionally biased region" description="Basic and acidic residues" evidence="1">
    <location>
        <begin position="184"/>
        <end position="196"/>
    </location>
</feature>
<gene>
    <name evidence="3" type="ORF">A3A77_01015</name>
</gene>
<dbReference type="AlphaFoldDB" id="A0A1G1VAQ8"/>
<evidence type="ECO:0000313" key="3">
    <source>
        <dbReference type="EMBL" id="OGY12535.1"/>
    </source>
</evidence>
<sequence>MARLAGRITVLFIACFVLLVSIFKSATPTYNFTQPASVVINKDLTEEIEYPLPYPGSVLPDHILWPTKALRDWAWIFVNRDPVRRAELYLLFADKRILMAQRLIKNGNANLGVPTALKAEQYLESAYKEQEAASKKGVNTGDFLEKLASASLKHMEIIRQSMDNSPEDAKPGLNQIMDVPKSIYEKSVHGLNEKQRPAPKNQP</sequence>
<organism evidence="3 4">
    <name type="scientific">Candidatus Blackburnbacteria bacterium RIFCSPLOWO2_01_FULL_40_20</name>
    <dbReference type="NCBI Taxonomy" id="1797519"/>
    <lineage>
        <taxon>Bacteria</taxon>
        <taxon>Candidatus Blackburniibacteriota</taxon>
    </lineage>
</organism>
<dbReference type="Pfam" id="PF18915">
    <property type="entry name" value="DUF5667"/>
    <property type="match status" value="1"/>
</dbReference>
<feature type="domain" description="DUF5667" evidence="2">
    <location>
        <begin position="57"/>
        <end position="167"/>
    </location>
</feature>